<feature type="compositionally biased region" description="Polar residues" evidence="1">
    <location>
        <begin position="1"/>
        <end position="13"/>
    </location>
</feature>
<keyword evidence="3" id="KW-1185">Reference proteome</keyword>
<sequence length="212" mass="23277">MESADEQNGNGSQEALPPPPPDVPPNVVPVKAEPEPVKKKPLRVPIARRGLGSKGQKMPLLTNHFKVNVTNTEGYFFHYCVSLAYEDGRPVDGKGVGRKAAAAALNNGNASPDGHGSPNEGDRKRLRRPYHSKTFKVEISFAAKSPCKPLQMPCVVRNQRIPKKPLECWILYCDSMPPSNVSTTMIIQPGPVVDFLIANQNVRDPFSLDWAK</sequence>
<comment type="caution">
    <text evidence="2">The sequence shown here is derived from an EMBL/GenBank/DDBJ whole genome shotgun (WGS) entry which is preliminary data.</text>
</comment>
<protein>
    <recommendedName>
        <fullName evidence="4">Protein argonaute N-terminal domain-containing protein</fullName>
    </recommendedName>
</protein>
<accession>A0A8T2ZTF6</accession>
<organism evidence="2 3">
    <name type="scientific">Populus deltoides</name>
    <name type="common">Eastern poplar</name>
    <name type="synonym">Eastern cottonwood</name>
    <dbReference type="NCBI Taxonomy" id="3696"/>
    <lineage>
        <taxon>Eukaryota</taxon>
        <taxon>Viridiplantae</taxon>
        <taxon>Streptophyta</taxon>
        <taxon>Embryophyta</taxon>
        <taxon>Tracheophyta</taxon>
        <taxon>Spermatophyta</taxon>
        <taxon>Magnoliopsida</taxon>
        <taxon>eudicotyledons</taxon>
        <taxon>Gunneridae</taxon>
        <taxon>Pentapetalae</taxon>
        <taxon>rosids</taxon>
        <taxon>fabids</taxon>
        <taxon>Malpighiales</taxon>
        <taxon>Salicaceae</taxon>
        <taxon>Saliceae</taxon>
        <taxon>Populus</taxon>
    </lineage>
</organism>
<feature type="region of interest" description="Disordered" evidence="1">
    <location>
        <begin position="1"/>
        <end position="37"/>
    </location>
</feature>
<reference evidence="2" key="1">
    <citation type="journal article" date="2021" name="J. Hered.">
        <title>Genome Assembly of Salicaceae Populus deltoides (Eastern Cottonwood) I-69 Based on Nanopore Sequencing and Hi-C Technologies.</title>
        <authorList>
            <person name="Bai S."/>
            <person name="Wu H."/>
            <person name="Zhang J."/>
            <person name="Pan Z."/>
            <person name="Zhao W."/>
            <person name="Li Z."/>
            <person name="Tong C."/>
        </authorList>
    </citation>
    <scope>NUCLEOTIDE SEQUENCE</scope>
    <source>
        <tissue evidence="2">Leaf</tissue>
    </source>
</reference>
<proteinExistence type="predicted"/>
<evidence type="ECO:0000313" key="2">
    <source>
        <dbReference type="EMBL" id="KAH8520608.1"/>
    </source>
</evidence>
<feature type="region of interest" description="Disordered" evidence="1">
    <location>
        <begin position="105"/>
        <end position="128"/>
    </location>
</feature>
<feature type="non-terminal residue" evidence="2">
    <location>
        <position position="1"/>
    </location>
</feature>
<feature type="compositionally biased region" description="Pro residues" evidence="1">
    <location>
        <begin position="16"/>
        <end position="27"/>
    </location>
</feature>
<evidence type="ECO:0000313" key="3">
    <source>
        <dbReference type="Proteomes" id="UP000807159"/>
    </source>
</evidence>
<dbReference type="AlphaFoldDB" id="A0A8T2ZTF6"/>
<gene>
    <name evidence="2" type="ORF">H0E87_001887</name>
</gene>
<evidence type="ECO:0008006" key="4">
    <source>
        <dbReference type="Google" id="ProtNLM"/>
    </source>
</evidence>
<evidence type="ECO:0000256" key="1">
    <source>
        <dbReference type="SAM" id="MobiDB-lite"/>
    </source>
</evidence>
<name>A0A8T2ZTF6_POPDE</name>
<dbReference type="EMBL" id="JACEGQ020000001">
    <property type="protein sequence ID" value="KAH8520608.1"/>
    <property type="molecule type" value="Genomic_DNA"/>
</dbReference>
<dbReference type="Proteomes" id="UP000807159">
    <property type="component" value="Chromosome 1"/>
</dbReference>